<organism evidence="1 2">
    <name type="scientific">Trichoderma lentiforme</name>
    <dbReference type="NCBI Taxonomy" id="1567552"/>
    <lineage>
        <taxon>Eukaryota</taxon>
        <taxon>Fungi</taxon>
        <taxon>Dikarya</taxon>
        <taxon>Ascomycota</taxon>
        <taxon>Pezizomycotina</taxon>
        <taxon>Sordariomycetes</taxon>
        <taxon>Hypocreomycetidae</taxon>
        <taxon>Hypocreales</taxon>
        <taxon>Hypocreaceae</taxon>
        <taxon>Trichoderma</taxon>
    </lineage>
</organism>
<evidence type="ECO:0000313" key="2">
    <source>
        <dbReference type="Proteomes" id="UP000801864"/>
    </source>
</evidence>
<proteinExistence type="predicted"/>
<gene>
    <name evidence="1" type="ORF">CFAM422_007564</name>
</gene>
<protein>
    <submittedName>
        <fullName evidence="1">Uncharacterized protein</fullName>
    </submittedName>
</protein>
<sequence length="66" mass="7169">MIDDEEHTRALTLIGVYCGITTSLLHAIEAMPESASAVWAKRKHPFADASGFTGLDLAISWLVSRP</sequence>
<reference evidence="1 2" key="1">
    <citation type="submission" date="2018-06" db="EMBL/GenBank/DDBJ databases">
        <title>Genome analysis of cellulolytic fungus Trichoderma lentiforme CFAM-422.</title>
        <authorList>
            <person name="Steindorff A.S."/>
            <person name="Formighieri E.F."/>
            <person name="Midorikawa G.E.O."/>
            <person name="Tamietti M.S."/>
            <person name="Ramos E.Z."/>
            <person name="Silva A.S."/>
            <person name="Bon E.P.S."/>
            <person name="Mendes T.D."/>
            <person name="Damaso M.C.T."/>
            <person name="Favaro L.C.L."/>
        </authorList>
    </citation>
    <scope>NUCLEOTIDE SEQUENCE [LARGE SCALE GENOMIC DNA]</scope>
    <source>
        <strain evidence="1 2">CFAM-422</strain>
    </source>
</reference>
<name>A0A9P4XDF3_9HYPO</name>
<accession>A0A9P4XDF3</accession>
<dbReference type="Proteomes" id="UP000801864">
    <property type="component" value="Unassembled WGS sequence"/>
</dbReference>
<keyword evidence="2" id="KW-1185">Reference proteome</keyword>
<dbReference type="EMBL" id="QLNT01000013">
    <property type="protein sequence ID" value="KAF3068877.1"/>
    <property type="molecule type" value="Genomic_DNA"/>
</dbReference>
<dbReference type="AlphaFoldDB" id="A0A9P4XDF3"/>
<evidence type="ECO:0000313" key="1">
    <source>
        <dbReference type="EMBL" id="KAF3068877.1"/>
    </source>
</evidence>
<comment type="caution">
    <text evidence="1">The sequence shown here is derived from an EMBL/GenBank/DDBJ whole genome shotgun (WGS) entry which is preliminary data.</text>
</comment>